<organism evidence="1 2">
    <name type="scientific">Romanomermis culicivorax</name>
    <name type="common">Nematode worm</name>
    <dbReference type="NCBI Taxonomy" id="13658"/>
    <lineage>
        <taxon>Eukaryota</taxon>
        <taxon>Metazoa</taxon>
        <taxon>Ecdysozoa</taxon>
        <taxon>Nematoda</taxon>
        <taxon>Enoplea</taxon>
        <taxon>Dorylaimia</taxon>
        <taxon>Mermithida</taxon>
        <taxon>Mermithoidea</taxon>
        <taxon>Mermithidae</taxon>
        <taxon>Romanomermis</taxon>
    </lineage>
</organism>
<protein>
    <submittedName>
        <fullName evidence="2">Uncharacterized protein</fullName>
    </submittedName>
</protein>
<keyword evidence="1" id="KW-1185">Reference proteome</keyword>
<dbReference type="WBParaSite" id="nRc.2.0.1.t31841-RA">
    <property type="protein sequence ID" value="nRc.2.0.1.t31841-RA"/>
    <property type="gene ID" value="nRc.2.0.1.g31841"/>
</dbReference>
<dbReference type="AlphaFoldDB" id="A0A915JZB5"/>
<evidence type="ECO:0000313" key="1">
    <source>
        <dbReference type="Proteomes" id="UP000887565"/>
    </source>
</evidence>
<sequence length="78" mass="9469">MAQTLEEIRWKSKPAWRSIMVDMNYDEYYEDAPDQRDRVDPKDLGINVLEKKMELLIKVIESAQVREKEREEDQRKKI</sequence>
<dbReference type="Proteomes" id="UP000887565">
    <property type="component" value="Unplaced"/>
</dbReference>
<name>A0A915JZB5_ROMCU</name>
<evidence type="ECO:0000313" key="2">
    <source>
        <dbReference type="WBParaSite" id="nRc.2.0.1.t31841-RA"/>
    </source>
</evidence>
<proteinExistence type="predicted"/>
<reference evidence="2" key="1">
    <citation type="submission" date="2022-11" db="UniProtKB">
        <authorList>
            <consortium name="WormBaseParasite"/>
        </authorList>
    </citation>
    <scope>IDENTIFICATION</scope>
</reference>
<accession>A0A915JZB5</accession>